<gene>
    <name evidence="12" type="ORF">DI579_05860</name>
</gene>
<comment type="cofactor">
    <cofactor evidence="1 11">
        <name>Mg(2+)</name>
        <dbReference type="ChEBI" id="CHEBI:18420"/>
    </cofactor>
</comment>
<name>A0A2W5I911_9ACTN</name>
<dbReference type="InterPro" id="IPR000760">
    <property type="entry name" value="Inositol_monophosphatase-like"/>
</dbReference>
<evidence type="ECO:0000256" key="5">
    <source>
        <dbReference type="ARBA" id="ARBA00022723"/>
    </source>
</evidence>
<dbReference type="PROSITE" id="PS00629">
    <property type="entry name" value="IMP_1"/>
    <property type="match status" value="1"/>
</dbReference>
<dbReference type="Pfam" id="PF00459">
    <property type="entry name" value="Inositol_P"/>
    <property type="match status" value="1"/>
</dbReference>
<dbReference type="PANTHER" id="PTHR20854:SF4">
    <property type="entry name" value="INOSITOL-1-MONOPHOSPHATASE-RELATED"/>
    <property type="match status" value="1"/>
</dbReference>
<evidence type="ECO:0000313" key="12">
    <source>
        <dbReference type="EMBL" id="PZP88581.1"/>
    </source>
</evidence>
<dbReference type="GO" id="GO:0008934">
    <property type="term" value="F:inositol monophosphate 1-phosphatase activity"/>
    <property type="evidence" value="ECO:0007669"/>
    <property type="project" value="TreeGrafter"/>
</dbReference>
<dbReference type="Proteomes" id="UP000248606">
    <property type="component" value="Unassembled WGS sequence"/>
</dbReference>
<reference evidence="12 13" key="1">
    <citation type="submission" date="2017-08" db="EMBL/GenBank/DDBJ databases">
        <title>Infants hospitalized years apart are colonized by the same room-sourced microbial strains.</title>
        <authorList>
            <person name="Brooks B."/>
            <person name="Olm M.R."/>
            <person name="Firek B.A."/>
            <person name="Baker R."/>
            <person name="Thomas B.C."/>
            <person name="Morowitz M.J."/>
            <person name="Banfield J.F."/>
        </authorList>
    </citation>
    <scope>NUCLEOTIDE SEQUENCE [LARGE SCALE GENOMIC DNA]</scope>
    <source>
        <strain evidence="12">S2_006_000_R1_57</strain>
    </source>
</reference>
<feature type="binding site" evidence="11">
    <location>
        <position position="66"/>
    </location>
    <ligand>
        <name>Mg(2+)</name>
        <dbReference type="ChEBI" id="CHEBI:18420"/>
        <label>1</label>
        <note>catalytic</note>
    </ligand>
</feature>
<proteinExistence type="predicted"/>
<evidence type="ECO:0000256" key="7">
    <source>
        <dbReference type="ARBA" id="ARBA00022842"/>
    </source>
</evidence>
<organism evidence="12 13">
    <name type="scientific">Lawsonella clevelandensis</name>
    <dbReference type="NCBI Taxonomy" id="1528099"/>
    <lineage>
        <taxon>Bacteria</taxon>
        <taxon>Bacillati</taxon>
        <taxon>Actinomycetota</taxon>
        <taxon>Actinomycetes</taxon>
        <taxon>Mycobacteriales</taxon>
        <taxon>Lawsonellaceae</taxon>
        <taxon>Lawsonella</taxon>
    </lineage>
</organism>
<evidence type="ECO:0000256" key="6">
    <source>
        <dbReference type="ARBA" id="ARBA00022801"/>
    </source>
</evidence>
<dbReference type="PRINTS" id="PR00377">
    <property type="entry name" value="IMPHPHTASES"/>
</dbReference>
<evidence type="ECO:0000256" key="10">
    <source>
        <dbReference type="ARBA" id="ARBA00053547"/>
    </source>
</evidence>
<dbReference type="EC" id="3.1.3.15" evidence="3"/>
<dbReference type="GO" id="GO:0006020">
    <property type="term" value="P:inositol metabolic process"/>
    <property type="evidence" value="ECO:0007669"/>
    <property type="project" value="TreeGrafter"/>
</dbReference>
<evidence type="ECO:0000256" key="9">
    <source>
        <dbReference type="ARBA" id="ARBA00049158"/>
    </source>
</evidence>
<dbReference type="PANTHER" id="PTHR20854">
    <property type="entry name" value="INOSITOL MONOPHOSPHATASE"/>
    <property type="match status" value="1"/>
</dbReference>
<feature type="binding site" evidence="11">
    <location>
        <position position="193"/>
    </location>
    <ligand>
        <name>Mg(2+)</name>
        <dbReference type="ChEBI" id="CHEBI:18420"/>
        <label>1</label>
        <note>catalytic</note>
    </ligand>
</feature>
<comment type="pathway">
    <text evidence="2">Amino-acid biosynthesis; L-histidine biosynthesis; L-histidine from 5-phospho-alpha-D-ribose 1-diphosphate: step 8/9.</text>
</comment>
<evidence type="ECO:0000256" key="4">
    <source>
        <dbReference type="ARBA" id="ARBA00021697"/>
    </source>
</evidence>
<comment type="catalytic activity">
    <reaction evidence="9">
        <text>L-histidinol phosphate + H2O = L-histidinol + phosphate</text>
        <dbReference type="Rhea" id="RHEA:14465"/>
        <dbReference type="ChEBI" id="CHEBI:15377"/>
        <dbReference type="ChEBI" id="CHEBI:43474"/>
        <dbReference type="ChEBI" id="CHEBI:57699"/>
        <dbReference type="ChEBI" id="CHEBI:57980"/>
        <dbReference type="EC" id="3.1.3.15"/>
    </reaction>
</comment>
<evidence type="ECO:0000256" key="8">
    <source>
        <dbReference type="ARBA" id="ARBA00033209"/>
    </source>
</evidence>
<evidence type="ECO:0000256" key="2">
    <source>
        <dbReference type="ARBA" id="ARBA00004970"/>
    </source>
</evidence>
<feature type="binding site" evidence="11">
    <location>
        <position position="65"/>
    </location>
    <ligand>
        <name>Mg(2+)</name>
        <dbReference type="ChEBI" id="CHEBI:18420"/>
        <label>1</label>
        <note>catalytic</note>
    </ligand>
</feature>
<dbReference type="SUPFAM" id="SSF56655">
    <property type="entry name" value="Carbohydrate phosphatase"/>
    <property type="match status" value="1"/>
</dbReference>
<evidence type="ECO:0000256" key="3">
    <source>
        <dbReference type="ARBA" id="ARBA00013085"/>
    </source>
</evidence>
<keyword evidence="6" id="KW-0378">Hydrolase</keyword>
<comment type="caution">
    <text evidence="12">The sequence shown here is derived from an EMBL/GenBank/DDBJ whole genome shotgun (WGS) entry which is preliminary data.</text>
</comment>
<evidence type="ECO:0000256" key="11">
    <source>
        <dbReference type="PIRSR" id="PIRSR600760-2"/>
    </source>
</evidence>
<dbReference type="Gene3D" id="3.40.190.80">
    <property type="match status" value="1"/>
</dbReference>
<feature type="binding site" evidence="11">
    <location>
        <position position="47"/>
    </location>
    <ligand>
        <name>Mg(2+)</name>
        <dbReference type="ChEBI" id="CHEBI:18420"/>
        <label>1</label>
        <note>catalytic</note>
    </ligand>
</feature>
<accession>A0A2W5I911</accession>
<keyword evidence="7 11" id="KW-0460">Magnesium</keyword>
<dbReference type="AlphaFoldDB" id="A0A2W5I911"/>
<feature type="binding site" evidence="11">
    <location>
        <position position="63"/>
    </location>
    <ligand>
        <name>Mg(2+)</name>
        <dbReference type="ChEBI" id="CHEBI:18420"/>
        <label>1</label>
        <note>catalytic</note>
    </ligand>
</feature>
<dbReference type="GO" id="GO:0004401">
    <property type="term" value="F:histidinol-phosphatase activity"/>
    <property type="evidence" value="ECO:0007669"/>
    <property type="project" value="UniProtKB-EC"/>
</dbReference>
<dbReference type="Gene3D" id="3.30.540.10">
    <property type="entry name" value="Fructose-1,6-Bisphosphatase, subunit A, domain 1"/>
    <property type="match status" value="1"/>
</dbReference>
<dbReference type="GO" id="GO:0007165">
    <property type="term" value="P:signal transduction"/>
    <property type="evidence" value="ECO:0007669"/>
    <property type="project" value="TreeGrafter"/>
</dbReference>
<keyword evidence="5 11" id="KW-0479">Metal-binding</keyword>
<dbReference type="GO" id="GO:0046872">
    <property type="term" value="F:metal ion binding"/>
    <property type="evidence" value="ECO:0007669"/>
    <property type="project" value="UniProtKB-KW"/>
</dbReference>
<evidence type="ECO:0000313" key="13">
    <source>
        <dbReference type="Proteomes" id="UP000248606"/>
    </source>
</evidence>
<protein>
    <recommendedName>
        <fullName evidence="4">Histidinol-phosphatase</fullName>
        <ecNumber evidence="3">3.1.3.15</ecNumber>
    </recommendedName>
    <alternativeName>
        <fullName evidence="8">Histidinol-phosphate phosphatase</fullName>
    </alternativeName>
</protein>
<dbReference type="FunFam" id="3.30.540.10:FF:000003">
    <property type="entry name" value="Inositol-1-monophosphatase"/>
    <property type="match status" value="1"/>
</dbReference>
<dbReference type="InterPro" id="IPR020583">
    <property type="entry name" value="Inositol_monoP_metal-BS"/>
</dbReference>
<evidence type="ECO:0000256" key="1">
    <source>
        <dbReference type="ARBA" id="ARBA00001946"/>
    </source>
</evidence>
<comment type="function">
    <text evidence="10">Catalyzes the dephosphorylation of histidinol-phosphate to histidinol, the direct precursor of histidine.</text>
</comment>
<sequence>MDRFEAENLRVDAKPDLTPVSDADLAVERAIRTHLQEHRPDDDIVGEEFGGTAEYVGRQWVIDPIDGTKNFVRNVPTWATLIALMVDGVPRMSVVSAPALHRRWWAAEGAGAYRCCASSPAKRIHVSEVSNLCHASISFSSLVGWKRKNLMENFINMMNYSWRMRGYGDFFSYCLLAEGAVDVAAEPEVCLWDLAALDVLVREAGGRFSSLDGRPGPHNGEAVATNGLLHDQVLRAINLGELPPRK</sequence>
<dbReference type="EMBL" id="QFOZ01000010">
    <property type="protein sequence ID" value="PZP88581.1"/>
    <property type="molecule type" value="Genomic_DNA"/>
</dbReference>